<feature type="binding site" evidence="16">
    <location>
        <position position="122"/>
    </location>
    <ligand>
        <name>K(+)</name>
        <dbReference type="ChEBI" id="CHEBI:29103"/>
    </ligand>
</feature>
<dbReference type="InterPro" id="IPR004619">
    <property type="entry name" value="Type_III_PanK"/>
</dbReference>
<evidence type="ECO:0000256" key="3">
    <source>
        <dbReference type="ARBA" id="ARBA00004496"/>
    </source>
</evidence>
<comment type="pathway">
    <text evidence="4 16">Cofactor biosynthesis; coenzyme A biosynthesis; CoA from (R)-pantothenate: step 1/5.</text>
</comment>
<feature type="active site" description="Proton acceptor" evidence="16">
    <location>
        <position position="102"/>
    </location>
</feature>
<dbReference type="InterPro" id="IPR043129">
    <property type="entry name" value="ATPase_NBD"/>
</dbReference>
<comment type="catalytic activity">
    <reaction evidence="1 16">
        <text>(R)-pantothenate + ATP = (R)-4'-phosphopantothenate + ADP + H(+)</text>
        <dbReference type="Rhea" id="RHEA:16373"/>
        <dbReference type="ChEBI" id="CHEBI:10986"/>
        <dbReference type="ChEBI" id="CHEBI:15378"/>
        <dbReference type="ChEBI" id="CHEBI:29032"/>
        <dbReference type="ChEBI" id="CHEBI:30616"/>
        <dbReference type="ChEBI" id="CHEBI:456216"/>
        <dbReference type="EC" id="2.7.1.33"/>
    </reaction>
</comment>
<evidence type="ECO:0000256" key="10">
    <source>
        <dbReference type="ARBA" id="ARBA00022777"/>
    </source>
</evidence>
<dbReference type="PANTHER" id="PTHR34265">
    <property type="entry name" value="TYPE III PANTOTHENATE KINASE"/>
    <property type="match status" value="1"/>
</dbReference>
<keyword evidence="13 16" id="KW-0173">Coenzyme A biosynthesis</keyword>
<dbReference type="Pfam" id="PF03309">
    <property type="entry name" value="Pan_kinase"/>
    <property type="match status" value="1"/>
</dbReference>
<feature type="binding site" evidence="16">
    <location>
        <begin position="6"/>
        <end position="13"/>
    </location>
    <ligand>
        <name>ATP</name>
        <dbReference type="ChEBI" id="CHEBI:30616"/>
    </ligand>
</feature>
<comment type="subunit">
    <text evidence="5 16">Homodimer.</text>
</comment>
<dbReference type="CDD" id="cd24015">
    <property type="entry name" value="ASKHA_NBD_PanK-III"/>
    <property type="match status" value="1"/>
</dbReference>
<dbReference type="EC" id="2.7.1.33" evidence="6 16"/>
<evidence type="ECO:0000256" key="9">
    <source>
        <dbReference type="ARBA" id="ARBA00022741"/>
    </source>
</evidence>
<name>A0ABT0TZ50_9BACT</name>
<reference evidence="17 18" key="1">
    <citation type="journal article" date="2022" name="Syst. Appl. Microbiol.">
        <title>Rhodopirellula aestuarii sp. nov., a novel member of the genus Rhodopirellula isolated from brackish sediments collected in the Tagus River estuary, Portugal.</title>
        <authorList>
            <person name="Vitorino I.R."/>
            <person name="Klimek D."/>
            <person name="Calusinska M."/>
            <person name="Lobo-da-Cunha A."/>
            <person name="Vasconcelos V."/>
            <person name="Lage O.M."/>
        </authorList>
    </citation>
    <scope>NUCLEOTIDE SEQUENCE [LARGE SCALE GENOMIC DNA]</scope>
    <source>
        <strain evidence="17 18">ICT_H3.1</strain>
    </source>
</reference>
<keyword evidence="12 16" id="KW-0630">Potassium</keyword>
<comment type="cofactor">
    <cofactor evidence="2">
        <name>K(+)</name>
        <dbReference type="ChEBI" id="CHEBI:29103"/>
    </cofactor>
</comment>
<evidence type="ECO:0000256" key="16">
    <source>
        <dbReference type="HAMAP-Rule" id="MF_01274"/>
    </source>
</evidence>
<feature type="binding site" evidence="16">
    <location>
        <position position="125"/>
    </location>
    <ligand>
        <name>ATP</name>
        <dbReference type="ChEBI" id="CHEBI:30616"/>
    </ligand>
</feature>
<evidence type="ECO:0000256" key="1">
    <source>
        <dbReference type="ARBA" id="ARBA00001206"/>
    </source>
</evidence>
<comment type="subcellular location">
    <subcellularLocation>
        <location evidence="3 16">Cytoplasm</location>
    </subcellularLocation>
</comment>
<comment type="similarity">
    <text evidence="14 16">Belongs to the type III pantothenate kinase family.</text>
</comment>
<evidence type="ECO:0000256" key="7">
    <source>
        <dbReference type="ARBA" id="ARBA00022490"/>
    </source>
</evidence>
<dbReference type="SUPFAM" id="SSF53067">
    <property type="entry name" value="Actin-like ATPase domain"/>
    <property type="match status" value="2"/>
</dbReference>
<feature type="binding site" evidence="16">
    <location>
        <begin position="100"/>
        <end position="103"/>
    </location>
    <ligand>
        <name>substrate</name>
    </ligand>
</feature>
<comment type="cofactor">
    <cofactor evidence="16">
        <name>NH4(+)</name>
        <dbReference type="ChEBI" id="CHEBI:28938"/>
    </cofactor>
    <cofactor evidence="16">
        <name>K(+)</name>
        <dbReference type="ChEBI" id="CHEBI:29103"/>
    </cofactor>
    <text evidence="16">A monovalent cation. Ammonium or potassium.</text>
</comment>
<dbReference type="Proteomes" id="UP001202961">
    <property type="component" value="Unassembled WGS sequence"/>
</dbReference>
<evidence type="ECO:0000256" key="6">
    <source>
        <dbReference type="ARBA" id="ARBA00012102"/>
    </source>
</evidence>
<proteinExistence type="inferred from homology"/>
<keyword evidence="7 16" id="KW-0963">Cytoplasm</keyword>
<dbReference type="Gene3D" id="3.30.420.40">
    <property type="match status" value="2"/>
</dbReference>
<dbReference type="EMBL" id="JAMQBK010000013">
    <property type="protein sequence ID" value="MCM2369805.1"/>
    <property type="molecule type" value="Genomic_DNA"/>
</dbReference>
<keyword evidence="18" id="KW-1185">Reference proteome</keyword>
<keyword evidence="10 16" id="KW-0418">Kinase</keyword>
<dbReference type="PANTHER" id="PTHR34265:SF1">
    <property type="entry name" value="TYPE III PANTOTHENATE KINASE"/>
    <property type="match status" value="1"/>
</dbReference>
<gene>
    <name evidence="16" type="primary">coaX</name>
    <name evidence="17" type="ORF">NB063_04135</name>
</gene>
<keyword evidence="16" id="KW-0479">Metal-binding</keyword>
<comment type="function">
    <text evidence="16">Catalyzes the phosphorylation of pantothenate (Pan), the first step in CoA biosynthesis.</text>
</comment>
<dbReference type="NCBIfam" id="TIGR00671">
    <property type="entry name" value="baf"/>
    <property type="match status" value="1"/>
</dbReference>
<evidence type="ECO:0000256" key="4">
    <source>
        <dbReference type="ARBA" id="ARBA00005225"/>
    </source>
</evidence>
<evidence type="ECO:0000256" key="5">
    <source>
        <dbReference type="ARBA" id="ARBA00011738"/>
    </source>
</evidence>
<comment type="caution">
    <text evidence="17">The sequence shown here is derived from an EMBL/GenBank/DDBJ whole genome shotgun (WGS) entry which is preliminary data.</text>
</comment>
<evidence type="ECO:0000256" key="11">
    <source>
        <dbReference type="ARBA" id="ARBA00022840"/>
    </source>
</evidence>
<comment type="caution">
    <text evidence="16">Lacks conserved residue(s) required for the propagation of feature annotation.</text>
</comment>
<keyword evidence="11 16" id="KW-0067">ATP-binding</keyword>
<evidence type="ECO:0000256" key="2">
    <source>
        <dbReference type="ARBA" id="ARBA00001958"/>
    </source>
</evidence>
<organism evidence="17 18">
    <name type="scientific">Aporhodopirellula aestuarii</name>
    <dbReference type="NCBI Taxonomy" id="2950107"/>
    <lineage>
        <taxon>Bacteria</taxon>
        <taxon>Pseudomonadati</taxon>
        <taxon>Planctomycetota</taxon>
        <taxon>Planctomycetia</taxon>
        <taxon>Pirellulales</taxon>
        <taxon>Pirellulaceae</taxon>
        <taxon>Aporhodopirellula</taxon>
    </lineage>
</organism>
<feature type="binding site" evidence="16">
    <location>
        <position position="181"/>
    </location>
    <ligand>
        <name>substrate</name>
    </ligand>
</feature>
<accession>A0ABT0TZ50</accession>
<evidence type="ECO:0000256" key="15">
    <source>
        <dbReference type="ARBA" id="ARBA00040883"/>
    </source>
</evidence>
<dbReference type="GO" id="GO:0016301">
    <property type="term" value="F:kinase activity"/>
    <property type="evidence" value="ECO:0007669"/>
    <property type="project" value="UniProtKB-KW"/>
</dbReference>
<evidence type="ECO:0000256" key="13">
    <source>
        <dbReference type="ARBA" id="ARBA00022993"/>
    </source>
</evidence>
<evidence type="ECO:0000313" key="17">
    <source>
        <dbReference type="EMBL" id="MCM2369805.1"/>
    </source>
</evidence>
<evidence type="ECO:0000313" key="18">
    <source>
        <dbReference type="Proteomes" id="UP001202961"/>
    </source>
</evidence>
<protein>
    <recommendedName>
        <fullName evidence="15 16">Type III pantothenate kinase</fullName>
        <ecNumber evidence="6 16">2.7.1.33</ecNumber>
    </recommendedName>
    <alternativeName>
        <fullName evidence="16">PanK-III</fullName>
    </alternativeName>
    <alternativeName>
        <fullName evidence="16">Pantothenic acid kinase</fullName>
    </alternativeName>
</protein>
<dbReference type="RefSeq" id="WP_250927475.1">
    <property type="nucleotide sequence ID" value="NZ_JAMQBK010000013.1"/>
</dbReference>
<dbReference type="HAMAP" id="MF_01274">
    <property type="entry name" value="Pantothen_kinase_3"/>
    <property type="match status" value="1"/>
</dbReference>
<evidence type="ECO:0000256" key="14">
    <source>
        <dbReference type="ARBA" id="ARBA00038036"/>
    </source>
</evidence>
<keyword evidence="8 16" id="KW-0808">Transferase</keyword>
<sequence>MIVGIDVGNTAIKMAIDSEETVRVLRVANPDTIANVSKVLAEYAQRHGHLDVRVASVNRTAAGELIEAAQQLAGDKAQFRRITRVDLPIEVATDHPDRVGIDRLVGAVGAAAGYSLPLVVVDAGTTVTVDLVDDGGTYCGGAIIPGLEMQTSALAAGTDALPRIDWQSACSETNGTTGKNTIAAIRLGILSGVVGGIERLVRLYGTPKRVVVTGGDAECVAATLERSTSRDFDVHLHPHLVCRTLATLKQ</sequence>
<evidence type="ECO:0000256" key="12">
    <source>
        <dbReference type="ARBA" id="ARBA00022958"/>
    </source>
</evidence>
<keyword evidence="9 16" id="KW-0547">Nucleotide-binding</keyword>
<evidence type="ECO:0000256" key="8">
    <source>
        <dbReference type="ARBA" id="ARBA00022679"/>
    </source>
</evidence>